<feature type="binding site" evidence="7">
    <location>
        <position position="117"/>
    </location>
    <ligand>
        <name>Zn(2+)</name>
        <dbReference type="ChEBI" id="CHEBI:29105"/>
        <label>2</label>
    </ligand>
</feature>
<keyword evidence="7" id="KW-0862">Zinc</keyword>
<protein>
    <submittedName>
        <fullName evidence="9">Acetylornithine deacetylase/Succinyl-diaminopimelate desuccinylase and related deacylases</fullName>
    </submittedName>
</protein>
<dbReference type="Gene3D" id="3.40.630.10">
    <property type="entry name" value="Zn peptidases"/>
    <property type="match status" value="1"/>
</dbReference>
<dbReference type="NCBIfam" id="TIGR01879">
    <property type="entry name" value="hydantase"/>
    <property type="match status" value="1"/>
</dbReference>
<evidence type="ECO:0000256" key="7">
    <source>
        <dbReference type="PIRSR" id="PIRSR001235-1"/>
    </source>
</evidence>
<dbReference type="EMBL" id="CADCTG010000214">
    <property type="protein sequence ID" value="CAA9265686.1"/>
    <property type="molecule type" value="Genomic_DNA"/>
</dbReference>
<dbReference type="AlphaFoldDB" id="A0A6J4IYI2"/>
<reference evidence="9" key="1">
    <citation type="submission" date="2020-02" db="EMBL/GenBank/DDBJ databases">
        <authorList>
            <person name="Meier V. D."/>
        </authorList>
    </citation>
    <scope>NUCLEOTIDE SEQUENCE</scope>
    <source>
        <strain evidence="9">AVDCRST_MAG08</strain>
    </source>
</reference>
<dbReference type="InterPro" id="IPR002933">
    <property type="entry name" value="Peptidase_M20"/>
</dbReference>
<dbReference type="InterPro" id="IPR010158">
    <property type="entry name" value="Amidase_Cbmase"/>
</dbReference>
<dbReference type="InterPro" id="IPR036264">
    <property type="entry name" value="Bact_exopeptidase_dim_dom"/>
</dbReference>
<evidence type="ECO:0000256" key="1">
    <source>
        <dbReference type="ARBA" id="ARBA00001936"/>
    </source>
</evidence>
<keyword evidence="6" id="KW-0464">Manganese</keyword>
<evidence type="ECO:0000259" key="8">
    <source>
        <dbReference type="Pfam" id="PF07687"/>
    </source>
</evidence>
<feature type="binding site" evidence="7">
    <location>
        <position position="90"/>
    </location>
    <ligand>
        <name>Zn(2+)</name>
        <dbReference type="ChEBI" id="CHEBI:29105"/>
        <label>1</label>
    </ligand>
</feature>
<proteinExistence type="inferred from homology"/>
<keyword evidence="4 7" id="KW-0479">Metal-binding</keyword>
<dbReference type="Pfam" id="PF07687">
    <property type="entry name" value="M20_dimer"/>
    <property type="match status" value="1"/>
</dbReference>
<feature type="domain" description="Peptidase M20 dimerisation" evidence="8">
    <location>
        <begin position="203"/>
        <end position="302"/>
    </location>
</feature>
<dbReference type="SUPFAM" id="SSF55031">
    <property type="entry name" value="Bacterial exopeptidase dimerisation domain"/>
    <property type="match status" value="1"/>
</dbReference>
<feature type="binding site" evidence="7">
    <location>
        <position position="180"/>
    </location>
    <ligand>
        <name>Zn(2+)</name>
        <dbReference type="ChEBI" id="CHEBI:29105"/>
        <label>1</label>
    </ligand>
</feature>
<dbReference type="GO" id="GO:0046872">
    <property type="term" value="F:metal ion binding"/>
    <property type="evidence" value="ECO:0007669"/>
    <property type="project" value="UniProtKB-KW"/>
</dbReference>
<dbReference type="Pfam" id="PF01546">
    <property type="entry name" value="Peptidase_M20"/>
    <property type="match status" value="1"/>
</dbReference>
<dbReference type="PIRSF" id="PIRSF001235">
    <property type="entry name" value="Amidase_carbamoylase"/>
    <property type="match status" value="1"/>
</dbReference>
<dbReference type="GO" id="GO:0016813">
    <property type="term" value="F:hydrolase activity, acting on carbon-nitrogen (but not peptide) bonds, in linear amidines"/>
    <property type="evidence" value="ECO:0007669"/>
    <property type="project" value="InterPro"/>
</dbReference>
<accession>A0A6J4IYI2</accession>
<comment type="subunit">
    <text evidence="3">Homodimer.</text>
</comment>
<name>A0A6J4IYI2_9PROT</name>
<dbReference type="PANTHER" id="PTHR32494">
    <property type="entry name" value="ALLANTOATE DEIMINASE-RELATED"/>
    <property type="match status" value="1"/>
</dbReference>
<evidence type="ECO:0000313" key="9">
    <source>
        <dbReference type="EMBL" id="CAA9265686.1"/>
    </source>
</evidence>
<dbReference type="Gene3D" id="3.30.70.360">
    <property type="match status" value="1"/>
</dbReference>
<comment type="cofactor">
    <cofactor evidence="1">
        <name>Mn(2+)</name>
        <dbReference type="ChEBI" id="CHEBI:29035"/>
    </cofactor>
</comment>
<sequence length="402" mass="43506">MAAAAVDTERFLRDLDELREIGRYRTGVHRPTYSPQDMESRRWLMACMEECGLEPTMDGIGNVLGRHRGSGPHLLVGSHIETQNQAGWLDGALGVVAGLALARAGLPVDVAAFADEEGHFEGGFLGSRSIIGALPEEEIDRSRSRNDGTPLRDALAAAGLAGLPRMTLEPGRHRGFLEMHIEQGTQLEGAGERVGVVTGIVAIWQWRITIEGQQDHAGGTTMAERRDAGLAAVRLLAAIDQEFPRVCGERTTWTTGRIALEPGAPSIIPGRADVLFQFRDVEVPVLERLEATLRALVQESNRRERCTATLAQMSRAIPALCDPGFMEALGAAAETRAPGQWRRMPSGAGHDAQWIGRVMPAAMLFVPSIGGVSHHWAEDTKREDLALGCEVLADAASRILSR</sequence>
<dbReference type="PANTHER" id="PTHR32494:SF19">
    <property type="entry name" value="ALLANTOATE DEIMINASE-RELATED"/>
    <property type="match status" value="1"/>
</dbReference>
<feature type="binding site" evidence="7">
    <location>
        <position position="374"/>
    </location>
    <ligand>
        <name>Zn(2+)</name>
        <dbReference type="ChEBI" id="CHEBI:29105"/>
        <label>2</label>
    </ligand>
</feature>
<keyword evidence="5" id="KW-0378">Hydrolase</keyword>
<evidence type="ECO:0000256" key="5">
    <source>
        <dbReference type="ARBA" id="ARBA00022801"/>
    </source>
</evidence>
<evidence type="ECO:0000256" key="4">
    <source>
        <dbReference type="ARBA" id="ARBA00022723"/>
    </source>
</evidence>
<feature type="binding site" evidence="7">
    <location>
        <position position="79"/>
    </location>
    <ligand>
        <name>Zn(2+)</name>
        <dbReference type="ChEBI" id="CHEBI:29105"/>
        <label>1</label>
    </ligand>
</feature>
<comment type="similarity">
    <text evidence="2">Belongs to the peptidase M20 family.</text>
</comment>
<gene>
    <name evidence="9" type="ORF">AVDCRST_MAG08-2986</name>
</gene>
<evidence type="ECO:0000256" key="2">
    <source>
        <dbReference type="ARBA" id="ARBA00006153"/>
    </source>
</evidence>
<comment type="cofactor">
    <cofactor evidence="7">
        <name>Zn(2+)</name>
        <dbReference type="ChEBI" id="CHEBI:29105"/>
    </cofactor>
    <text evidence="7">Binds 2 Zn(2+) ions per subunit.</text>
</comment>
<dbReference type="SUPFAM" id="SSF53187">
    <property type="entry name" value="Zn-dependent exopeptidases"/>
    <property type="match status" value="1"/>
</dbReference>
<evidence type="ECO:0000256" key="3">
    <source>
        <dbReference type="ARBA" id="ARBA00011738"/>
    </source>
</evidence>
<dbReference type="CDD" id="cd03884">
    <property type="entry name" value="M20_bAS"/>
    <property type="match status" value="1"/>
</dbReference>
<dbReference type="InterPro" id="IPR011650">
    <property type="entry name" value="Peptidase_M20_dimer"/>
</dbReference>
<evidence type="ECO:0000256" key="6">
    <source>
        <dbReference type="ARBA" id="ARBA00023211"/>
    </source>
</evidence>
<organism evidence="9">
    <name type="scientific">uncultured Acetobacteraceae bacterium</name>
    <dbReference type="NCBI Taxonomy" id="169975"/>
    <lineage>
        <taxon>Bacteria</taxon>
        <taxon>Pseudomonadati</taxon>
        <taxon>Pseudomonadota</taxon>
        <taxon>Alphaproteobacteria</taxon>
        <taxon>Acetobacterales</taxon>
        <taxon>Acetobacteraceae</taxon>
        <taxon>environmental samples</taxon>
    </lineage>
</organism>
<feature type="binding site" evidence="7">
    <location>
        <position position="90"/>
    </location>
    <ligand>
        <name>Zn(2+)</name>
        <dbReference type="ChEBI" id="CHEBI:29105"/>
        <label>2</label>
    </ligand>
</feature>